<dbReference type="InterPro" id="IPR038791">
    <property type="entry name" value="Cfap97/Hemingway"/>
</dbReference>
<sequence length="390" mass="43083">MFVPPPPKVVPPMPVVAPYVSDADPRKKLWKLGMQHHLRALEGVTKVTDQSDPGVADVGVRKAREKARDFIKHETRRDIEAENRHLVHRLKEIVEKPSVISKMSDGATRHSGTRRDMLQRDRLIRQKHIEVENQSLVRRLLSVKSSLDMQGFAKDYRRHRQDVGRLQQLPEKNPNPRPRKLPKLPEKVVPDLPKAEYTPKSSCTGYRPSRQALPLPSRISESRSMPSLSADASVGGAGPKKAKEPLPPRVVQRSEPQATIEAEPARVAAEPAQKSLDKDLQAEEIEDVAAVIGRALKAQAESLAAKPGQVGMHGSGLRSARDQQEEDGCVGSGETQPDSAVAADNIVNRVTADALAMLDIDFCDATSFMSDTMRSWSTIHVSSDVEAFFN</sequence>
<dbReference type="PANTHER" id="PTHR23035">
    <property type="entry name" value="CILIA- AND FLAGELLA-ASSOCIATED PROTEIN 97-RELATED"/>
    <property type="match status" value="1"/>
</dbReference>
<dbReference type="PANTHER" id="PTHR23035:SF2">
    <property type="entry name" value="KIAA1430 HOMOLOGUE"/>
    <property type="match status" value="1"/>
</dbReference>
<evidence type="ECO:0000313" key="4">
    <source>
        <dbReference type="Proteomes" id="UP000604046"/>
    </source>
</evidence>
<reference evidence="3" key="1">
    <citation type="submission" date="2021-02" db="EMBL/GenBank/DDBJ databases">
        <authorList>
            <person name="Dougan E. K."/>
            <person name="Rhodes N."/>
            <person name="Thang M."/>
            <person name="Chan C."/>
        </authorList>
    </citation>
    <scope>NUCLEOTIDE SEQUENCE</scope>
</reference>
<dbReference type="EMBL" id="CAJNDS010002161">
    <property type="protein sequence ID" value="CAE7356458.1"/>
    <property type="molecule type" value="Genomic_DNA"/>
</dbReference>
<evidence type="ECO:0000256" key="2">
    <source>
        <dbReference type="SAM" id="MobiDB-lite"/>
    </source>
</evidence>
<organism evidence="3 4">
    <name type="scientific">Symbiodinium natans</name>
    <dbReference type="NCBI Taxonomy" id="878477"/>
    <lineage>
        <taxon>Eukaryota</taxon>
        <taxon>Sar</taxon>
        <taxon>Alveolata</taxon>
        <taxon>Dinophyceae</taxon>
        <taxon>Suessiales</taxon>
        <taxon>Symbiodiniaceae</taxon>
        <taxon>Symbiodinium</taxon>
    </lineage>
</organism>
<feature type="compositionally biased region" description="Low complexity" evidence="2">
    <location>
        <begin position="261"/>
        <end position="272"/>
    </location>
</feature>
<dbReference type="Pfam" id="PF13879">
    <property type="entry name" value="Hmw_CFAP97"/>
    <property type="match status" value="1"/>
</dbReference>
<feature type="region of interest" description="Disordered" evidence="2">
    <location>
        <begin position="163"/>
        <end position="275"/>
    </location>
</feature>
<dbReference type="OrthoDB" id="439044at2759"/>
<name>A0A812Q4D5_9DINO</name>
<protein>
    <submittedName>
        <fullName evidence="3">Uncharacterized protein</fullName>
    </submittedName>
</protein>
<keyword evidence="4" id="KW-1185">Reference proteome</keyword>
<dbReference type="Proteomes" id="UP000604046">
    <property type="component" value="Unassembled WGS sequence"/>
</dbReference>
<comment type="similarity">
    <text evidence="1">Belongs to the CFAP97 family.</text>
</comment>
<evidence type="ECO:0000313" key="3">
    <source>
        <dbReference type="EMBL" id="CAE7356458.1"/>
    </source>
</evidence>
<proteinExistence type="inferred from homology"/>
<evidence type="ECO:0000256" key="1">
    <source>
        <dbReference type="ARBA" id="ARBA00008315"/>
    </source>
</evidence>
<dbReference type="InterPro" id="IPR029488">
    <property type="entry name" value="Hmw/CFAP97"/>
</dbReference>
<gene>
    <name evidence="3" type="ORF">SNAT2548_LOCUS18979</name>
</gene>
<comment type="caution">
    <text evidence="3">The sequence shown here is derived from an EMBL/GenBank/DDBJ whole genome shotgun (WGS) entry which is preliminary data.</text>
</comment>
<dbReference type="AlphaFoldDB" id="A0A812Q4D5"/>
<accession>A0A812Q4D5</accession>